<dbReference type="SUPFAM" id="SSF51735">
    <property type="entry name" value="NAD(P)-binding Rossmann-fold domains"/>
    <property type="match status" value="1"/>
</dbReference>
<dbReference type="EMBL" id="JAGDEL010000004">
    <property type="protein sequence ID" value="MBO1511629.1"/>
    <property type="molecule type" value="Genomic_DNA"/>
</dbReference>
<reference evidence="1 2" key="1">
    <citation type="submission" date="2021-03" db="EMBL/GenBank/DDBJ databases">
        <title>Whole genome sequence of Metabacillus bambusae BG109.</title>
        <authorList>
            <person name="Jeong J.W."/>
        </authorList>
    </citation>
    <scope>NUCLEOTIDE SEQUENCE [LARGE SCALE GENOMIC DNA]</scope>
    <source>
        <strain evidence="1 2">BG109</strain>
    </source>
</reference>
<comment type="caution">
    <text evidence="1">The sequence shown here is derived from an EMBL/GenBank/DDBJ whole genome shotgun (WGS) entry which is preliminary data.</text>
</comment>
<dbReference type="InterPro" id="IPR036291">
    <property type="entry name" value="NAD(P)-bd_dom_sf"/>
</dbReference>
<keyword evidence="2" id="KW-1185">Reference proteome</keyword>
<dbReference type="RefSeq" id="WP_207976783.1">
    <property type="nucleotide sequence ID" value="NZ_JAGDEL010000004.1"/>
</dbReference>
<organism evidence="1 2">
    <name type="scientific">Metabacillus bambusae</name>
    <dbReference type="NCBI Taxonomy" id="2795218"/>
    <lineage>
        <taxon>Bacteria</taxon>
        <taxon>Bacillati</taxon>
        <taxon>Bacillota</taxon>
        <taxon>Bacilli</taxon>
        <taxon>Bacillales</taxon>
        <taxon>Bacillaceae</taxon>
        <taxon>Metabacillus</taxon>
    </lineage>
</organism>
<gene>
    <name evidence="1" type="ORF">I7822_08100</name>
</gene>
<dbReference type="Gene3D" id="3.40.50.720">
    <property type="entry name" value="NAD(P)-binding Rossmann-like Domain"/>
    <property type="match status" value="1"/>
</dbReference>
<accession>A0ABS3N0I7</accession>
<protein>
    <submittedName>
        <fullName evidence="1">NAD(P)-dependent oxidoreductase</fullName>
    </submittedName>
</protein>
<evidence type="ECO:0000313" key="1">
    <source>
        <dbReference type="EMBL" id="MBO1511629.1"/>
    </source>
</evidence>
<sequence length="265" mass="30834">MFKRVIVFGAHTFVGFALCERFVNEGVEVKGVLLKSSNLINKRLVDERLMMVGRNALFQTTETYERSDYENTVDMIIHCCDDGDETILIDQDRKLLLKSVEVSNELQVPHVFISTVNREDKVLRNKHLTFCEQYLSENKENRMSVHLPILFGPFQPPTEKIHQFLVNDNNENEILIIDEPILFIQDAVNAIFDLLSKFQHGKTYSIQSELKQNEKSPFSIKLKVNPEDFNDCRSEKYLIKKPTSIEKGLRAQKEFIEKYSEILKT</sequence>
<proteinExistence type="predicted"/>
<evidence type="ECO:0000313" key="2">
    <source>
        <dbReference type="Proteomes" id="UP000663981"/>
    </source>
</evidence>
<dbReference type="Proteomes" id="UP000663981">
    <property type="component" value="Unassembled WGS sequence"/>
</dbReference>
<name>A0ABS3N0I7_9BACI</name>